<comment type="similarity">
    <text evidence="5">Belongs to the group II decarboxylase family. Sphingosine-1-phosphate lyase subfamily.</text>
</comment>
<dbReference type="GO" id="GO:2001120">
    <property type="term" value="P:methanofuran biosynthetic process"/>
    <property type="evidence" value="ECO:0007669"/>
    <property type="project" value="UniProtKB-UniRule"/>
</dbReference>
<comment type="similarity">
    <text evidence="6">Belongs to the group II decarboxylase family. MfnA subfamily.</text>
</comment>
<reference evidence="8" key="1">
    <citation type="submission" date="2023-06" db="EMBL/GenBank/DDBJ databases">
        <title>Genome sequence of Methancorpusculaceae sp. Ag1.</title>
        <authorList>
            <person name="Protasov E."/>
            <person name="Platt K."/>
            <person name="Poehlein A."/>
            <person name="Daniel R."/>
            <person name="Brune A."/>
        </authorList>
    </citation>
    <scope>NUCLEOTIDE SEQUENCE</scope>
    <source>
        <strain evidence="8">Ag1</strain>
    </source>
</reference>
<dbReference type="SUPFAM" id="SSF53383">
    <property type="entry name" value="PLP-dependent transferases"/>
    <property type="match status" value="1"/>
</dbReference>
<gene>
    <name evidence="6" type="primary">mfnA</name>
    <name evidence="8" type="ORF">McpAg1_11050</name>
</gene>
<comment type="pathway">
    <text evidence="6">Cofactor biosynthesis; methanofuran biosynthesis.</text>
</comment>
<dbReference type="InterPro" id="IPR015421">
    <property type="entry name" value="PyrdxlP-dep_Trfase_major"/>
</dbReference>
<keyword evidence="3 6" id="KW-0663">Pyridoxal phosphate</keyword>
<sequence length="372" mass="40536">MEERGCSREEVISFLSGVRAEDVHHDHILSSMCTIPHPIAIAVQEMFSATNLGDPGLFPGTMKVEDLLIRSLGDLMHLRSAGGYATAGGTESNLQAIRIAKKQREDVKRPNIVVPASAHFSFDKTCDMLGLEMRVVPYGRNYMVDTERMAEMVDANTIAVAAVAGTTEYGMVDDVPTIAKIAKEHDCFCHVDAAFGGLVIPFLERPVPFDFAVEGVDSISLDPHKMGLSTIPCGCLLLREQEMLGCLNVDTPYLTVKKQCTLAGTRPGADVAGAYAVIRHLGREGFRSMVAGCMENTRRLVAGMEACGFSRVVDPVMNVAAFSAGDVPAGWKVSHTRDNHLRFVLMPHVTRDVVERFLADVADGQDEILKRE</sequence>
<dbReference type="Gene3D" id="3.90.1150.10">
    <property type="entry name" value="Aspartate Aminotransferase, domain 1"/>
    <property type="match status" value="1"/>
</dbReference>
<keyword evidence="4 6" id="KW-0456">Lyase</keyword>
<dbReference type="NCBIfam" id="TIGR03812">
    <property type="entry name" value="tyr_de_CO2_Arch"/>
    <property type="match status" value="1"/>
</dbReference>
<evidence type="ECO:0000256" key="4">
    <source>
        <dbReference type="ARBA" id="ARBA00023239"/>
    </source>
</evidence>
<comment type="pathway">
    <text evidence="6">Cofactor biosynthesis; coenzyme A biosynthesis.</text>
</comment>
<evidence type="ECO:0000313" key="8">
    <source>
        <dbReference type="EMBL" id="MDV0441891.1"/>
    </source>
</evidence>
<dbReference type="PANTHER" id="PTHR42735:SF6">
    <property type="entry name" value="SPHINGOSINE-1-PHOSPHATE LYASE 1"/>
    <property type="match status" value="1"/>
</dbReference>
<dbReference type="EC" id="4.1.1.25" evidence="6"/>
<dbReference type="InterPro" id="IPR020931">
    <property type="entry name" value="MfnA"/>
</dbReference>
<organism evidence="8 9">
    <name type="scientific">Methanorbis furvi</name>
    <dbReference type="NCBI Taxonomy" id="3028299"/>
    <lineage>
        <taxon>Archaea</taxon>
        <taxon>Methanobacteriati</taxon>
        <taxon>Methanobacteriota</taxon>
        <taxon>Stenosarchaea group</taxon>
        <taxon>Methanomicrobia</taxon>
        <taxon>Methanomicrobiales</taxon>
        <taxon>Methanocorpusculaceae</taxon>
        <taxon>Methanorbis</taxon>
    </lineage>
</organism>
<dbReference type="GO" id="GO:0004837">
    <property type="term" value="F:tyrosine decarboxylase activity"/>
    <property type="evidence" value="ECO:0007669"/>
    <property type="project" value="UniProtKB-UniRule"/>
</dbReference>
<evidence type="ECO:0000256" key="7">
    <source>
        <dbReference type="PIRSR" id="PIRSR602129-50"/>
    </source>
</evidence>
<dbReference type="GO" id="GO:0019752">
    <property type="term" value="P:carboxylic acid metabolic process"/>
    <property type="evidence" value="ECO:0007669"/>
    <property type="project" value="InterPro"/>
</dbReference>
<comment type="caution">
    <text evidence="8">The sequence shown here is derived from an EMBL/GenBank/DDBJ whole genome shotgun (WGS) entry which is preliminary data.</text>
</comment>
<accession>A0AAE4SA35</accession>
<dbReference type="PROSITE" id="PS00392">
    <property type="entry name" value="DDC_GAD_HDC_YDC"/>
    <property type="match status" value="1"/>
</dbReference>
<evidence type="ECO:0000313" key="9">
    <source>
        <dbReference type="Proteomes" id="UP001273136"/>
    </source>
</evidence>
<dbReference type="Gene3D" id="3.40.640.10">
    <property type="entry name" value="Type I PLP-dependent aspartate aminotransferase-like (Major domain)"/>
    <property type="match status" value="1"/>
</dbReference>
<dbReference type="HAMAP" id="MF_01610">
    <property type="entry name" value="MfnA_decarbox"/>
    <property type="match status" value="1"/>
</dbReference>
<proteinExistence type="inferred from homology"/>
<dbReference type="PANTHER" id="PTHR42735">
    <property type="match status" value="1"/>
</dbReference>
<dbReference type="InterPro" id="IPR002129">
    <property type="entry name" value="PyrdxlP-dep_de-COase"/>
</dbReference>
<dbReference type="Pfam" id="PF00282">
    <property type="entry name" value="Pyridoxal_deC"/>
    <property type="match status" value="1"/>
</dbReference>
<comment type="function">
    <text evidence="6">Catalyzes the decarboxylation of L-tyrosine to produce tyramine for methanofuran biosynthesis. Can also catalyze the decarboxylation of L-aspartate to produce beta-alanine for coenzyme A (CoA) biosynthesis.</text>
</comment>
<protein>
    <recommendedName>
        <fullName evidence="6">Probable L-tyrosine/L-aspartate decarboxylase</fullName>
        <shortName evidence="6">TDC/ADC</shortName>
        <ecNumber evidence="6">4.1.1.11</ecNumber>
        <ecNumber evidence="6">4.1.1.25</ecNumber>
    </recommendedName>
</protein>
<comment type="catalytic activity">
    <reaction evidence="6">
        <text>L-aspartate + H(+) = beta-alanine + CO2</text>
        <dbReference type="Rhea" id="RHEA:19497"/>
        <dbReference type="ChEBI" id="CHEBI:15378"/>
        <dbReference type="ChEBI" id="CHEBI:16526"/>
        <dbReference type="ChEBI" id="CHEBI:29991"/>
        <dbReference type="ChEBI" id="CHEBI:57966"/>
        <dbReference type="EC" id="4.1.1.11"/>
    </reaction>
</comment>
<comment type="catalytic activity">
    <reaction evidence="6">
        <text>L-tyrosine + H(+) = tyramine + CO2</text>
        <dbReference type="Rhea" id="RHEA:14345"/>
        <dbReference type="ChEBI" id="CHEBI:15378"/>
        <dbReference type="ChEBI" id="CHEBI:16526"/>
        <dbReference type="ChEBI" id="CHEBI:58315"/>
        <dbReference type="ChEBI" id="CHEBI:327995"/>
        <dbReference type="EC" id="4.1.1.25"/>
    </reaction>
</comment>
<keyword evidence="9" id="KW-1185">Reference proteome</keyword>
<comment type="cofactor">
    <cofactor evidence="1 6 7">
        <name>pyridoxal 5'-phosphate</name>
        <dbReference type="ChEBI" id="CHEBI:597326"/>
    </cofactor>
</comment>
<dbReference type="InterPro" id="IPR015424">
    <property type="entry name" value="PyrdxlP-dep_Trfase"/>
</dbReference>
<dbReference type="RefSeq" id="WP_338094294.1">
    <property type="nucleotide sequence ID" value="NZ_JAWDKA010000005.1"/>
</dbReference>
<evidence type="ECO:0000256" key="2">
    <source>
        <dbReference type="ARBA" id="ARBA00022793"/>
    </source>
</evidence>
<evidence type="ECO:0000256" key="3">
    <source>
        <dbReference type="ARBA" id="ARBA00022898"/>
    </source>
</evidence>
<dbReference type="GO" id="GO:0015937">
    <property type="term" value="P:coenzyme A biosynthetic process"/>
    <property type="evidence" value="ECO:0007669"/>
    <property type="project" value="UniProtKB-UniRule"/>
</dbReference>
<keyword evidence="2 6" id="KW-0210">Decarboxylase</keyword>
<dbReference type="InterPro" id="IPR050477">
    <property type="entry name" value="GrpII_AminoAcid_Decarb"/>
</dbReference>
<dbReference type="EC" id="4.1.1.11" evidence="6"/>
<dbReference type="InterPro" id="IPR021115">
    <property type="entry name" value="Pyridoxal-P_BS"/>
</dbReference>
<evidence type="ECO:0000256" key="6">
    <source>
        <dbReference type="HAMAP-Rule" id="MF_01610"/>
    </source>
</evidence>
<dbReference type="EMBL" id="JAWDKA010000005">
    <property type="protein sequence ID" value="MDV0441891.1"/>
    <property type="molecule type" value="Genomic_DNA"/>
</dbReference>
<dbReference type="InterPro" id="IPR015422">
    <property type="entry name" value="PyrdxlP-dep_Trfase_small"/>
</dbReference>
<name>A0AAE4SA35_9EURY</name>
<feature type="modified residue" description="N6-(pyridoxal phosphate)lysine" evidence="6 7">
    <location>
        <position position="225"/>
    </location>
</feature>
<evidence type="ECO:0000256" key="5">
    <source>
        <dbReference type="ARBA" id="ARBA00038302"/>
    </source>
</evidence>
<dbReference type="Proteomes" id="UP001273136">
    <property type="component" value="Unassembled WGS sequence"/>
</dbReference>
<dbReference type="GO" id="GO:0030170">
    <property type="term" value="F:pyridoxal phosphate binding"/>
    <property type="evidence" value="ECO:0007669"/>
    <property type="project" value="UniProtKB-UniRule"/>
</dbReference>
<dbReference type="AlphaFoldDB" id="A0AAE4SA35"/>
<evidence type="ECO:0000256" key="1">
    <source>
        <dbReference type="ARBA" id="ARBA00001933"/>
    </source>
</evidence>
<dbReference type="GO" id="GO:0004068">
    <property type="term" value="F:aspartate 1-decarboxylase activity"/>
    <property type="evidence" value="ECO:0007669"/>
    <property type="project" value="UniProtKB-UniRule"/>
</dbReference>